<reference evidence="1" key="1">
    <citation type="submission" date="2023-03" db="EMBL/GenBank/DDBJ databases">
        <title>Massive genome expansion in bonnet fungi (Mycena s.s.) driven by repeated elements and novel gene families across ecological guilds.</title>
        <authorList>
            <consortium name="Lawrence Berkeley National Laboratory"/>
            <person name="Harder C.B."/>
            <person name="Miyauchi S."/>
            <person name="Viragh M."/>
            <person name="Kuo A."/>
            <person name="Thoen E."/>
            <person name="Andreopoulos B."/>
            <person name="Lu D."/>
            <person name="Skrede I."/>
            <person name="Drula E."/>
            <person name="Henrissat B."/>
            <person name="Morin E."/>
            <person name="Kohler A."/>
            <person name="Barry K."/>
            <person name="LaButti K."/>
            <person name="Morin E."/>
            <person name="Salamov A."/>
            <person name="Lipzen A."/>
            <person name="Mereny Z."/>
            <person name="Hegedus B."/>
            <person name="Baldrian P."/>
            <person name="Stursova M."/>
            <person name="Weitz H."/>
            <person name="Taylor A."/>
            <person name="Grigoriev I.V."/>
            <person name="Nagy L.G."/>
            <person name="Martin F."/>
            <person name="Kauserud H."/>
        </authorList>
    </citation>
    <scope>NUCLEOTIDE SEQUENCE</scope>
    <source>
        <strain evidence="1">9144</strain>
    </source>
</reference>
<dbReference type="AlphaFoldDB" id="A0AAD6YEF6"/>
<evidence type="ECO:0000313" key="2">
    <source>
        <dbReference type="Proteomes" id="UP001219525"/>
    </source>
</evidence>
<gene>
    <name evidence="1" type="ORF">GGX14DRAFT_610142</name>
</gene>
<dbReference type="Proteomes" id="UP001219525">
    <property type="component" value="Unassembled WGS sequence"/>
</dbReference>
<evidence type="ECO:0000313" key="1">
    <source>
        <dbReference type="EMBL" id="KAJ7215052.1"/>
    </source>
</evidence>
<name>A0AAD6YEF6_9AGAR</name>
<accession>A0AAD6YEF6</accession>
<dbReference type="EMBL" id="JARJCW010000018">
    <property type="protein sequence ID" value="KAJ7215052.1"/>
    <property type="molecule type" value="Genomic_DNA"/>
</dbReference>
<organism evidence="1 2">
    <name type="scientific">Mycena pura</name>
    <dbReference type="NCBI Taxonomy" id="153505"/>
    <lineage>
        <taxon>Eukaryota</taxon>
        <taxon>Fungi</taxon>
        <taxon>Dikarya</taxon>
        <taxon>Basidiomycota</taxon>
        <taxon>Agaricomycotina</taxon>
        <taxon>Agaricomycetes</taxon>
        <taxon>Agaricomycetidae</taxon>
        <taxon>Agaricales</taxon>
        <taxon>Marasmiineae</taxon>
        <taxon>Mycenaceae</taxon>
        <taxon>Mycena</taxon>
    </lineage>
</organism>
<proteinExistence type="predicted"/>
<protein>
    <submittedName>
        <fullName evidence="1">Uncharacterized protein</fullName>
    </submittedName>
</protein>
<sequence>MPLAPAFPPSHKPAPLKVALAGIKRTGRRRPASTPDCTFRTDRLQVQVAPPREDATDTWHDTSAIQPGPSLNTKVPIIITYNPTHGSGLVGVALTELLCDGATVRFVLEWSGYHNTRTFPLDSQDDQGRYTTRTGFGQQIARAVYVFMKHFGDSDPFTPREGCIRLGLTGIRFERLRLLKAISVNGQDFYMRLGVVPPPGHTAA</sequence>
<comment type="caution">
    <text evidence="1">The sequence shown here is derived from an EMBL/GenBank/DDBJ whole genome shotgun (WGS) entry which is preliminary data.</text>
</comment>
<keyword evidence="2" id="KW-1185">Reference proteome</keyword>